<evidence type="ECO:0000256" key="2">
    <source>
        <dbReference type="ARBA" id="ARBA00022679"/>
    </source>
</evidence>
<dbReference type="Gene3D" id="3.30.1600.10">
    <property type="entry name" value="SIR2/SIRT2 'Small Domain"/>
    <property type="match status" value="1"/>
</dbReference>
<dbReference type="Gene3D" id="3.40.50.1220">
    <property type="entry name" value="TPP-binding domain"/>
    <property type="match status" value="1"/>
</dbReference>
<feature type="binding site" evidence="9 10">
    <location>
        <position position="157"/>
    </location>
    <ligand>
        <name>Zn(2+)</name>
        <dbReference type="ChEBI" id="CHEBI:29105"/>
    </ligand>
</feature>
<dbReference type="EC" id="2.3.1.286" evidence="6"/>
<dbReference type="PANTHER" id="PTHR11085">
    <property type="entry name" value="NAD-DEPENDENT PROTEIN DEACYLASE SIRTUIN-5, MITOCHONDRIAL-RELATED"/>
    <property type="match status" value="1"/>
</dbReference>
<feature type="binding site" evidence="8">
    <location>
        <begin position="220"/>
        <end position="221"/>
    </location>
    <ligand>
        <name>NAD(+)</name>
        <dbReference type="ChEBI" id="CHEBI:57540"/>
    </ligand>
</feature>
<keyword evidence="5 6" id="KW-0520">NAD</keyword>
<dbReference type="InterPro" id="IPR050134">
    <property type="entry name" value="NAD-dep_sirtuin_deacylases"/>
</dbReference>
<feature type="binding site" evidence="9 10">
    <location>
        <position position="154"/>
    </location>
    <ligand>
        <name>Zn(2+)</name>
        <dbReference type="ChEBI" id="CHEBI:29105"/>
    </ligand>
</feature>
<evidence type="ECO:0000256" key="11">
    <source>
        <dbReference type="SAM" id="MobiDB-lite"/>
    </source>
</evidence>
<dbReference type="PROSITE" id="PS50305">
    <property type="entry name" value="SIRTUIN"/>
    <property type="match status" value="1"/>
</dbReference>
<dbReference type="SUPFAM" id="SSF52467">
    <property type="entry name" value="DHS-like NAD/FAD-binding domain"/>
    <property type="match status" value="1"/>
</dbReference>
<evidence type="ECO:0000256" key="6">
    <source>
        <dbReference type="PIRNR" id="PIRNR037938"/>
    </source>
</evidence>
<dbReference type="GO" id="GO:0008270">
    <property type="term" value="F:zinc ion binding"/>
    <property type="evidence" value="ECO:0007669"/>
    <property type="project" value="UniProtKB-UniRule"/>
</dbReference>
<comment type="catalytic activity">
    <reaction evidence="6">
        <text>N(6)-acetyl-L-lysyl-[protein] + NAD(+) + H2O = 2''-O-acetyl-ADP-D-ribose + nicotinamide + L-lysyl-[protein]</text>
        <dbReference type="Rhea" id="RHEA:43636"/>
        <dbReference type="Rhea" id="RHEA-COMP:9752"/>
        <dbReference type="Rhea" id="RHEA-COMP:10731"/>
        <dbReference type="ChEBI" id="CHEBI:15377"/>
        <dbReference type="ChEBI" id="CHEBI:17154"/>
        <dbReference type="ChEBI" id="CHEBI:29969"/>
        <dbReference type="ChEBI" id="CHEBI:57540"/>
        <dbReference type="ChEBI" id="CHEBI:61930"/>
        <dbReference type="ChEBI" id="CHEBI:83767"/>
        <dbReference type="EC" id="2.3.1.286"/>
    </reaction>
</comment>
<gene>
    <name evidence="13" type="ORF">VHEMI06629</name>
</gene>
<dbReference type="PIRSF" id="PIRSF037938">
    <property type="entry name" value="SIR2_euk"/>
    <property type="match status" value="1"/>
</dbReference>
<dbReference type="AlphaFoldDB" id="A0A0A1T144"/>
<feature type="binding site" evidence="8">
    <location>
        <begin position="44"/>
        <end position="48"/>
    </location>
    <ligand>
        <name>NAD(+)</name>
        <dbReference type="ChEBI" id="CHEBI:57540"/>
    </ligand>
</feature>
<feature type="binding site" evidence="8">
    <location>
        <begin position="126"/>
        <end position="129"/>
    </location>
    <ligand>
        <name>NAD(+)</name>
        <dbReference type="ChEBI" id="CHEBI:57540"/>
    </ligand>
</feature>
<evidence type="ECO:0000313" key="13">
    <source>
        <dbReference type="EMBL" id="CEJ90876.1"/>
    </source>
</evidence>
<dbReference type="InterPro" id="IPR003000">
    <property type="entry name" value="Sirtuin"/>
</dbReference>
<feature type="binding site" evidence="8">
    <location>
        <position position="264"/>
    </location>
    <ligand>
        <name>NAD(+)</name>
        <dbReference type="ChEBI" id="CHEBI:57540"/>
    </ligand>
</feature>
<keyword evidence="3 6" id="KW-0479">Metal-binding</keyword>
<reference evidence="13 14" key="1">
    <citation type="journal article" date="2015" name="Genome Announc.">
        <title>Draft Genome Sequence and Gene Annotation of the Entomopathogenic Fungus Verticillium hemipterigenum.</title>
        <authorList>
            <person name="Horn F."/>
            <person name="Habel A."/>
            <person name="Scharf D.H."/>
            <person name="Dworschak J."/>
            <person name="Brakhage A.A."/>
            <person name="Guthke R."/>
            <person name="Hertweck C."/>
            <person name="Linde J."/>
        </authorList>
    </citation>
    <scope>NUCLEOTIDE SEQUENCE [LARGE SCALE GENOMIC DNA]</scope>
</reference>
<sequence length="400" mass="44237">MGQEESTIIGDDVPPVRLEERSLAAVAEYIKSGQVKRIVAMVGAGISTAAGIPDFRSAKTGLYSNLARLNLPHAEAVFDIDYFRKRPEPFYVLAKELYPGNFHPTISHVFLALLAKKGLLKMLFTQNIDCLEREAGVPADKVIAAHGSFASQRCIDCKEEYPDDEMRRNVEKSEVPRCKDSKCNGLVKPDIVFFGEPLPSEFRNNTFHASTADLALVIGTSLSVQPFASLPEMVMEPTPRVLFNMEKVGRMGSRTDDVLSLGPCDDGIRELAEELGWGDELDEMWRKRVGDAEADKQSRGRKKRDDEVEHELQKLTDDVEKYLNFDHAWVGSETAPEPADATEKPSTDIPENGTSKHEDSNADAAEKPHISNDSSNGEVSEGADQNTSEKPETKTKELAL</sequence>
<dbReference type="GO" id="GO:0070403">
    <property type="term" value="F:NAD+ binding"/>
    <property type="evidence" value="ECO:0007669"/>
    <property type="project" value="UniProtKB-UniRule"/>
</dbReference>
<keyword evidence="14" id="KW-1185">Reference proteome</keyword>
<evidence type="ECO:0000313" key="14">
    <source>
        <dbReference type="Proteomes" id="UP000039046"/>
    </source>
</evidence>
<evidence type="ECO:0000256" key="9">
    <source>
        <dbReference type="PIRSR" id="PIRSR037938-3"/>
    </source>
</evidence>
<dbReference type="GO" id="GO:0017136">
    <property type="term" value="F:histone deacetylase activity, NAD-dependent"/>
    <property type="evidence" value="ECO:0007669"/>
    <property type="project" value="InterPro"/>
</dbReference>
<feature type="active site" description="Proton acceptor" evidence="7 10">
    <location>
        <position position="146"/>
    </location>
</feature>
<dbReference type="CDD" id="cd01408">
    <property type="entry name" value="SIRT1"/>
    <property type="match status" value="1"/>
</dbReference>
<dbReference type="Proteomes" id="UP000039046">
    <property type="component" value="Unassembled WGS sequence"/>
</dbReference>
<dbReference type="InterPro" id="IPR017328">
    <property type="entry name" value="Sirtuin_class_I"/>
</dbReference>
<keyword evidence="4 6" id="KW-0862">Zinc</keyword>
<feature type="compositionally biased region" description="Basic and acidic residues" evidence="11">
    <location>
        <begin position="354"/>
        <end position="370"/>
    </location>
</feature>
<dbReference type="GO" id="GO:0005634">
    <property type="term" value="C:nucleus"/>
    <property type="evidence" value="ECO:0007669"/>
    <property type="project" value="TreeGrafter"/>
</dbReference>
<feature type="binding site" evidence="9 10">
    <location>
        <position position="178"/>
    </location>
    <ligand>
        <name>Zn(2+)</name>
        <dbReference type="ChEBI" id="CHEBI:29105"/>
    </ligand>
</feature>
<evidence type="ECO:0000256" key="10">
    <source>
        <dbReference type="PROSITE-ProRule" id="PRU00236"/>
    </source>
</evidence>
<dbReference type="PANTHER" id="PTHR11085:SF6">
    <property type="entry name" value="NAD-DEPENDENT PROTEIN DEACETYLASE SIRTUIN-2"/>
    <property type="match status" value="1"/>
</dbReference>
<dbReference type="STRING" id="1531966.A0A0A1T144"/>
<dbReference type="Pfam" id="PF02146">
    <property type="entry name" value="SIR2"/>
    <property type="match status" value="1"/>
</dbReference>
<comment type="cofactor">
    <cofactor evidence="9">
        <name>Zn(2+)</name>
        <dbReference type="ChEBI" id="CHEBI:29105"/>
    </cofactor>
    <text evidence="9">Binds 1 zinc ion per subunit.</text>
</comment>
<dbReference type="InterPro" id="IPR029035">
    <property type="entry name" value="DHS-like_NAD/FAD-binding_dom"/>
</dbReference>
<keyword evidence="2 6" id="KW-0808">Transferase</keyword>
<accession>A0A0A1T144</accession>
<feature type="region of interest" description="Disordered" evidence="11">
    <location>
        <begin position="332"/>
        <end position="400"/>
    </location>
</feature>
<dbReference type="InterPro" id="IPR026590">
    <property type="entry name" value="Ssirtuin_cat_dom"/>
</dbReference>
<organism evidence="13 14">
    <name type="scientific">[Torrubiella] hemipterigena</name>
    <dbReference type="NCBI Taxonomy" id="1531966"/>
    <lineage>
        <taxon>Eukaryota</taxon>
        <taxon>Fungi</taxon>
        <taxon>Dikarya</taxon>
        <taxon>Ascomycota</taxon>
        <taxon>Pezizomycotina</taxon>
        <taxon>Sordariomycetes</taxon>
        <taxon>Hypocreomycetidae</taxon>
        <taxon>Hypocreales</taxon>
        <taxon>Clavicipitaceae</taxon>
        <taxon>Clavicipitaceae incertae sedis</taxon>
        <taxon>'Torrubiella' clade</taxon>
    </lineage>
</organism>
<evidence type="ECO:0000256" key="8">
    <source>
        <dbReference type="PIRSR" id="PIRSR037938-2"/>
    </source>
</evidence>
<feature type="domain" description="Deacetylase sirtuin-type" evidence="12">
    <location>
        <begin position="16"/>
        <end position="278"/>
    </location>
</feature>
<protein>
    <recommendedName>
        <fullName evidence="6">NAD-dependent protein deacetylase</fullName>
        <ecNumber evidence="6">2.3.1.286</ecNumber>
    </recommendedName>
</protein>
<evidence type="ECO:0000259" key="12">
    <source>
        <dbReference type="PROSITE" id="PS50305"/>
    </source>
</evidence>
<evidence type="ECO:0000256" key="5">
    <source>
        <dbReference type="ARBA" id="ARBA00023027"/>
    </source>
</evidence>
<feature type="compositionally biased region" description="Polar residues" evidence="11">
    <location>
        <begin position="371"/>
        <end position="386"/>
    </location>
</feature>
<comment type="similarity">
    <text evidence="1 6">Belongs to the sirtuin family. Class I subfamily.</text>
</comment>
<feature type="binding site" evidence="8">
    <location>
        <begin position="54"/>
        <end position="56"/>
    </location>
    <ligand>
        <name>NAD(+)</name>
        <dbReference type="ChEBI" id="CHEBI:57540"/>
    </ligand>
</feature>
<dbReference type="InterPro" id="IPR026591">
    <property type="entry name" value="Sirtuin_cat_small_dom_sf"/>
</dbReference>
<dbReference type="EMBL" id="CDHN01000003">
    <property type="protein sequence ID" value="CEJ90876.1"/>
    <property type="molecule type" value="Genomic_DNA"/>
</dbReference>
<evidence type="ECO:0000256" key="4">
    <source>
        <dbReference type="ARBA" id="ARBA00022833"/>
    </source>
</evidence>
<feature type="binding site" evidence="8">
    <location>
        <begin position="244"/>
        <end position="246"/>
    </location>
    <ligand>
        <name>NAD(+)</name>
        <dbReference type="ChEBI" id="CHEBI:57540"/>
    </ligand>
</feature>
<evidence type="ECO:0000256" key="7">
    <source>
        <dbReference type="PIRSR" id="PIRSR037938-1"/>
    </source>
</evidence>
<dbReference type="OrthoDB" id="420264at2759"/>
<evidence type="ECO:0000256" key="3">
    <source>
        <dbReference type="ARBA" id="ARBA00022723"/>
    </source>
</evidence>
<evidence type="ECO:0000256" key="1">
    <source>
        <dbReference type="ARBA" id="ARBA00006924"/>
    </source>
</evidence>
<name>A0A0A1T144_9HYPO</name>
<feature type="compositionally biased region" description="Basic and acidic residues" evidence="11">
    <location>
        <begin position="387"/>
        <end position="400"/>
    </location>
</feature>
<dbReference type="HOGENOM" id="CLU_023643_0_3_1"/>
<feature type="binding site" evidence="9 10">
    <location>
        <position position="183"/>
    </location>
    <ligand>
        <name>Zn(2+)</name>
        <dbReference type="ChEBI" id="CHEBI:29105"/>
    </ligand>
</feature>
<proteinExistence type="inferred from homology"/>